<dbReference type="EMBL" id="JBBYHR010000006">
    <property type="protein sequence ID" value="MEL1244931.1"/>
    <property type="molecule type" value="Genomic_DNA"/>
</dbReference>
<feature type="chain" id="PRO_5045334236" description="Outer membrane lipoprotein-sorting protein" evidence="1">
    <location>
        <begin position="25"/>
        <end position="234"/>
    </location>
</feature>
<dbReference type="Proteomes" id="UP001464555">
    <property type="component" value="Unassembled WGS sequence"/>
</dbReference>
<accession>A0ABU9HY73</accession>
<gene>
    <name evidence="2" type="ORF">AAEO56_11705</name>
</gene>
<dbReference type="Gene3D" id="2.50.20.10">
    <property type="entry name" value="Lipoprotein localisation LolA/LolB/LppX"/>
    <property type="match status" value="1"/>
</dbReference>
<evidence type="ECO:0008006" key="4">
    <source>
        <dbReference type="Google" id="ProtNLM"/>
    </source>
</evidence>
<protein>
    <recommendedName>
        <fullName evidence="4">Outer membrane lipoprotein-sorting protein</fullName>
    </recommendedName>
</protein>
<organism evidence="2 3">
    <name type="scientific">Flavobacterium arundinis</name>
    <dbReference type="NCBI Taxonomy" id="3139143"/>
    <lineage>
        <taxon>Bacteria</taxon>
        <taxon>Pseudomonadati</taxon>
        <taxon>Bacteroidota</taxon>
        <taxon>Flavobacteriia</taxon>
        <taxon>Flavobacteriales</taxon>
        <taxon>Flavobacteriaceae</taxon>
        <taxon>Flavobacterium</taxon>
    </lineage>
</organism>
<evidence type="ECO:0000313" key="2">
    <source>
        <dbReference type="EMBL" id="MEL1244931.1"/>
    </source>
</evidence>
<name>A0ABU9HY73_9FLAO</name>
<proteinExistence type="predicted"/>
<dbReference type="RefSeq" id="WP_341697246.1">
    <property type="nucleotide sequence ID" value="NZ_JBBYHR010000006.1"/>
</dbReference>
<evidence type="ECO:0000256" key="1">
    <source>
        <dbReference type="SAM" id="SignalP"/>
    </source>
</evidence>
<comment type="caution">
    <text evidence="2">The sequence shown here is derived from an EMBL/GenBank/DDBJ whole genome shotgun (WGS) entry which is preliminary data.</text>
</comment>
<reference evidence="2 3" key="1">
    <citation type="submission" date="2024-04" db="EMBL/GenBank/DDBJ databases">
        <title>Flavobacterium sp. DGU11 16S ribosomal RNA gene Genome sequencing and assembly.</title>
        <authorList>
            <person name="Park S."/>
        </authorList>
    </citation>
    <scope>NUCLEOTIDE SEQUENCE [LARGE SCALE GENOMIC DNA]</scope>
    <source>
        <strain evidence="2 3">DGU11</strain>
    </source>
</reference>
<feature type="signal peptide" evidence="1">
    <location>
        <begin position="1"/>
        <end position="24"/>
    </location>
</feature>
<sequence>MKIKSKIKRALFFLLISCCTYSQNGEEILRKVRTQYSSNKSLQFSTTYNLYKRQQDKKVYEFYTGLYFKNADNEVYIKINDTEYLITKRINAQISNEEKAVLITNGTNILSKEYDFGNLFDDFQKPLIKDKKTYWEMEFKAKPITTQPYSKLVLHIGKDYFIQKQIFYYANAMDFSGDYRKQDMEYPRLEIIFGKHSRENVPLALFDTSKYFTVANKKVTLAARYRNYELIDHR</sequence>
<evidence type="ECO:0000313" key="3">
    <source>
        <dbReference type="Proteomes" id="UP001464555"/>
    </source>
</evidence>
<keyword evidence="3" id="KW-1185">Reference proteome</keyword>
<keyword evidence="1" id="KW-0732">Signal</keyword>